<evidence type="ECO:0000256" key="1">
    <source>
        <dbReference type="SAM" id="Coils"/>
    </source>
</evidence>
<protein>
    <submittedName>
        <fullName evidence="3">Uncharacterized protein</fullName>
    </submittedName>
</protein>
<dbReference type="InterPro" id="IPR036533">
    <property type="entry name" value="BAG_dom_sf"/>
</dbReference>
<keyword evidence="1" id="KW-0175">Coiled coil</keyword>
<keyword evidence="2" id="KW-0812">Transmembrane</keyword>
<accession>A0ABR2VZX4</accession>
<comment type="caution">
    <text evidence="3">The sequence shown here is derived from an EMBL/GenBank/DDBJ whole genome shotgun (WGS) entry which is preliminary data.</text>
</comment>
<dbReference type="Gene3D" id="1.20.58.120">
    <property type="entry name" value="BAG domain"/>
    <property type="match status" value="1"/>
</dbReference>
<sequence length="169" mass="19743">MSAERTFIVGATVVASVAFLASYLLLKDHLYHKKRQDTLQIANKLQSKVTEIRYSFESLVHDNVKDVSGLIKQFNSSEYDSRLARRIDNQLRGIPEMMLRLLEQLDGVRQRDILPVDQEPEEWHLELLNKLKRKKKVLIEKINKEMNRLDELHKKFQLDLSEKQGASAE</sequence>
<name>A0ABR2VZX4_9FUNG</name>
<organism evidence="3 4">
    <name type="scientific">Basidiobolus ranarum</name>
    <dbReference type="NCBI Taxonomy" id="34480"/>
    <lineage>
        <taxon>Eukaryota</taxon>
        <taxon>Fungi</taxon>
        <taxon>Fungi incertae sedis</taxon>
        <taxon>Zoopagomycota</taxon>
        <taxon>Entomophthoromycotina</taxon>
        <taxon>Basidiobolomycetes</taxon>
        <taxon>Basidiobolales</taxon>
        <taxon>Basidiobolaceae</taxon>
        <taxon>Basidiobolus</taxon>
    </lineage>
</organism>
<keyword evidence="2" id="KW-0472">Membrane</keyword>
<proteinExistence type="predicted"/>
<dbReference type="EMBL" id="JASJQH010007253">
    <property type="protein sequence ID" value="KAK9711819.1"/>
    <property type="molecule type" value="Genomic_DNA"/>
</dbReference>
<gene>
    <name evidence="3" type="ORF">K7432_007545</name>
</gene>
<feature type="transmembrane region" description="Helical" evidence="2">
    <location>
        <begin position="6"/>
        <end position="26"/>
    </location>
</feature>
<dbReference type="Proteomes" id="UP001479436">
    <property type="component" value="Unassembled WGS sequence"/>
</dbReference>
<feature type="coiled-coil region" evidence="1">
    <location>
        <begin position="128"/>
        <end position="159"/>
    </location>
</feature>
<evidence type="ECO:0000256" key="2">
    <source>
        <dbReference type="SAM" id="Phobius"/>
    </source>
</evidence>
<evidence type="ECO:0000313" key="3">
    <source>
        <dbReference type="EMBL" id="KAK9711819.1"/>
    </source>
</evidence>
<keyword evidence="4" id="KW-1185">Reference proteome</keyword>
<dbReference type="SUPFAM" id="SSF63491">
    <property type="entry name" value="BAG domain"/>
    <property type="match status" value="1"/>
</dbReference>
<evidence type="ECO:0000313" key="4">
    <source>
        <dbReference type="Proteomes" id="UP001479436"/>
    </source>
</evidence>
<reference evidence="3 4" key="1">
    <citation type="submission" date="2023-04" db="EMBL/GenBank/DDBJ databases">
        <title>Genome of Basidiobolus ranarum AG-B5.</title>
        <authorList>
            <person name="Stajich J.E."/>
            <person name="Carter-House D."/>
            <person name="Gryganskyi A."/>
        </authorList>
    </citation>
    <scope>NUCLEOTIDE SEQUENCE [LARGE SCALE GENOMIC DNA]</scope>
    <source>
        <strain evidence="3 4">AG-B5</strain>
    </source>
</reference>
<keyword evidence="2" id="KW-1133">Transmembrane helix</keyword>